<dbReference type="Proteomes" id="UP000006564">
    <property type="component" value="Chromosome 2"/>
</dbReference>
<keyword evidence="2" id="KW-1185">Reference proteome</keyword>
<gene>
    <name evidence="1" type="ORF">AO090003000573</name>
</gene>
<protein>
    <submittedName>
        <fullName evidence="1">DNA, SC003</fullName>
    </submittedName>
</protein>
<sequence>MPHIFNFNWGMTVFPKTSSQTNPCESNNKSINIHNHKNPPKKSPLHNTHNIRQRIHHIIGLQPLTSLPIPIPISTPTHLPPNIPRKLNIRHRIPNHQDTLVRDHVYSKPLPQNGNKHIHKTRRIRLPLRPRRLIPDNQLLGHIPSQSVPFQRRLHRRHALITDNSDGHMMGLEFCQELLGTGEGFDEELAVGGVEGAVFVDPVVFLGCECCGVRVEGAEGVGEAGAAGDETVDFGLGRSVGGEEGVEGQFDGLGDGFVGVEEGAVEVEDGEGCRHFE</sequence>
<evidence type="ECO:0000313" key="2">
    <source>
        <dbReference type="Proteomes" id="UP000006564"/>
    </source>
</evidence>
<organism evidence="1 2">
    <name type="scientific">Aspergillus oryzae (strain ATCC 42149 / RIB 40)</name>
    <name type="common">Yellow koji mold</name>
    <dbReference type="NCBI Taxonomy" id="510516"/>
    <lineage>
        <taxon>Eukaryota</taxon>
        <taxon>Fungi</taxon>
        <taxon>Dikarya</taxon>
        <taxon>Ascomycota</taxon>
        <taxon>Pezizomycotina</taxon>
        <taxon>Eurotiomycetes</taxon>
        <taxon>Eurotiomycetidae</taxon>
        <taxon>Eurotiales</taxon>
        <taxon>Aspergillaceae</taxon>
        <taxon>Aspergillus</taxon>
        <taxon>Aspergillus subgen. Circumdati</taxon>
    </lineage>
</organism>
<reference evidence="1 2" key="1">
    <citation type="journal article" date="2005" name="Nature">
        <title>Genome sequencing and analysis of Aspergillus oryzae.</title>
        <authorList>
            <person name="Machida M."/>
            <person name="Asai K."/>
            <person name="Sano M."/>
            <person name="Tanaka T."/>
            <person name="Kumagai T."/>
            <person name="Terai G."/>
            <person name="Kusumoto K."/>
            <person name="Arima T."/>
            <person name="Akita O."/>
            <person name="Kashiwagi Y."/>
            <person name="Abe K."/>
            <person name="Gomi K."/>
            <person name="Horiuchi H."/>
            <person name="Kitamoto K."/>
            <person name="Kobayashi T."/>
            <person name="Takeuchi M."/>
            <person name="Denning D.W."/>
            <person name="Galagan J.E."/>
            <person name="Nierman W.C."/>
            <person name="Yu J."/>
            <person name="Archer D.B."/>
            <person name="Bennett J.W."/>
            <person name="Bhatnagar D."/>
            <person name="Cleveland T.E."/>
            <person name="Fedorova N.D."/>
            <person name="Gotoh O."/>
            <person name="Horikawa H."/>
            <person name="Hosoyama A."/>
            <person name="Ichinomiya M."/>
            <person name="Igarashi R."/>
            <person name="Iwashita K."/>
            <person name="Juvvadi P.R."/>
            <person name="Kato M."/>
            <person name="Kato Y."/>
            <person name="Kin T."/>
            <person name="Kokubun A."/>
            <person name="Maeda H."/>
            <person name="Maeyama N."/>
            <person name="Maruyama J."/>
            <person name="Nagasaki H."/>
            <person name="Nakajima T."/>
            <person name="Oda K."/>
            <person name="Okada K."/>
            <person name="Paulsen I."/>
            <person name="Sakamoto K."/>
            <person name="Sawano T."/>
            <person name="Takahashi M."/>
            <person name="Takase K."/>
            <person name="Terabayashi Y."/>
            <person name="Wortman J."/>
            <person name="Yamada O."/>
            <person name="Yamagata Y."/>
            <person name="Anazawa H."/>
            <person name="Hata Y."/>
            <person name="Koide Y."/>
            <person name="Komori T."/>
            <person name="Koyama Y."/>
            <person name="Minetoki T."/>
            <person name="Suharnan S."/>
            <person name="Tanaka A."/>
            <person name="Isono K."/>
            <person name="Kuhara S."/>
            <person name="Ogasawara N."/>
            <person name="Kikuchi H."/>
        </authorList>
    </citation>
    <scope>NUCLEOTIDE SEQUENCE [LARGE SCALE GENOMIC DNA]</scope>
    <source>
        <strain evidence="2">ATCC 42149 / RIB 40</strain>
    </source>
</reference>
<dbReference type="EMBL" id="BA000050">
    <property type="protein sequence ID" value="BAE57738.1"/>
    <property type="molecule type" value="Genomic_DNA"/>
</dbReference>
<dbReference type="HOGENOM" id="CLU_1041994_0_0_1"/>
<dbReference type="VEuPathDB" id="FungiDB:AO090003000573"/>
<dbReference type="GeneID" id="5991723"/>
<dbReference type="EMBL" id="AP007155">
    <property type="protein sequence ID" value="BAE57738.1"/>
    <property type="molecule type" value="Genomic_DNA"/>
</dbReference>
<accession>Q2UL27</accession>
<dbReference type="KEGG" id="aor:AO090003000573"/>
<dbReference type="AlphaFoldDB" id="Q2UL27"/>
<name>Q2UL27_ASPOR</name>
<dbReference type="RefSeq" id="XP_023090011.1">
    <property type="nucleotide sequence ID" value="XM_023234944.1"/>
</dbReference>
<proteinExistence type="predicted"/>
<evidence type="ECO:0000313" key="1">
    <source>
        <dbReference type="EMBL" id="BAE57738.1"/>
    </source>
</evidence>